<dbReference type="EMBL" id="LSRX01000030">
    <property type="protein sequence ID" value="OLQ13334.1"/>
    <property type="molecule type" value="Genomic_DNA"/>
</dbReference>
<sequence>MSGRDCLWEISGAPHCWLSLAAEEHGLSSFPVNLRNGFDIYHKDTWARLRDLRRERKPLKLWFSLPFTKWCSWTSVNYNNPEGQEKLATARRKERRLLWEVNQFIKEAMYEDPAIQIYFEWPWPNNGWKQRPMEDLQEHMADQGTPWLSCRVDGCNYGLRTEDGNQFIKRPWLIRTTDECFHRVFRAKVCPGKHGIHADVSKVTAASSFYPWRLVQAIARHWRDQLAPARHHRLLLQREEIPQRAGGDDLEDADHLGYLPTEHLAVEDEVEEEHDLLTMKEDERLIVEHMAREARLRQDFSMDTCQVIMMELAHRLGCASSRHGRWPQGSPLHVVFGGYSHGKFGGLTTSTTKFPEVVKFLNLYLMHYNPRGQWSSLMVTFNGRALPHRDHHNMKNTTNLLHCLGNFEGGGLWIQSMDSEVSTSDTRRKLPDGIMALGKVADANRKFVTFRPEVFHATQPWTGYRVAISAYTTRLLFDMDSEARQRLRDLGFPMLSKAPVGAPDLLPAQVEEVELEGVDPRELRDWEAQVAKFHKAAGRPTNRNLARIVKDAGHPGWKVEVALRHQCPACLSLKPGGTSSGQVPPASTQTMYAAWEAVGVDSGEWVPPGSRTKVKFLLFMDLATKLRVICPLFTYNFLEMRAESGGDLIRSFSERWLGVFPKPKILVLDAAKSFVSDAVHEFASSVNILLSYVAEKEAWAHGTVEAGVQDVKMTASAIYLDAMDQDPYVTLHLATSALNSTEYTAGFSSFQWAYGKEYSLTDEDVRTYTAANFKDEFSKLVALREKAEATARHTRAKRVLSKLGNTIVRQPLRQYQPLDLVKVWRKEDVNDYDDTEIKRPRLDENWVELLKAEATQESKFDLFHAMEATEEFMKIEFDLDVPKSNRQKKMLLHNPTAYLVRKMKDAEVVLSKLSPGERELFRRAKAKEVESFIKNEAVRRCTDDAEIRRAYETRRIVRARWVLTWKLTPSEDLEEARKDAAENSKSVHTKDGLKKAKARIVILGFEHPSLLDPNFKTASPVQSTLGRNLIYAMAAHHQWQLEGLDLATAFLQTQATEADQELWTTGVQELRDALGVGSEEVMRILRNIYGSTTAPRGLWLDLHNTLTKLGAEPVLGERCLWVWKSATELDGPHAKAIGVMGGHVDDFHRIGDDSPEWLSIKESVNKAYKWGTAKVRSYRHAGTDVFTVPDELGHDSIEVNQDYYTEAIPDIDIDPDRLRMDGDMNHKEINACRGSLGALQWAATQSQPLVCARCSLLTSELATNPTMEVAREIQALIGELRAQPTKLVFRKFPDAKDWRDIVFISMGDQAHNNRPKGDSTGGLLTLMAGPSCVDGRVCPMSLLAWRTWKLKRKAISSNDAEVQAMLEAEDSNFRTRLLWSGLHGAGQGDSGLSLRRDLVQHVEQQVVNIKGIMCTDSKGGFDAIEVNESPLLGLSNTRAALQAYQLRGNLRRAAGDLRWVASDYDLADALTKKRPDCRVGLTRFLQTGVWCIKYDPQFQSAKKNKKAGRTAVGEIDDYLGSNVTDAMFAAKAMLDSLHDVQSKEYCEDTAEQIAWSPEPEPLAKQIMKAAAVAFGGGRQGDYPKVGVSPYSS</sequence>
<accession>A0A1Q9F0U1</accession>
<dbReference type="Gene3D" id="3.30.420.10">
    <property type="entry name" value="Ribonuclease H-like superfamily/Ribonuclease H"/>
    <property type="match status" value="1"/>
</dbReference>
<protein>
    <recommendedName>
        <fullName evidence="1">Integrase catalytic domain-containing protein</fullName>
    </recommendedName>
</protein>
<dbReference type="SUPFAM" id="SSF53098">
    <property type="entry name" value="Ribonuclease H-like"/>
    <property type="match status" value="1"/>
</dbReference>
<dbReference type="GO" id="GO:0015074">
    <property type="term" value="P:DNA integration"/>
    <property type="evidence" value="ECO:0007669"/>
    <property type="project" value="InterPro"/>
</dbReference>
<dbReference type="InterPro" id="IPR001584">
    <property type="entry name" value="Integrase_cat-core"/>
</dbReference>
<keyword evidence="3" id="KW-1185">Reference proteome</keyword>
<dbReference type="InterPro" id="IPR012337">
    <property type="entry name" value="RNaseH-like_sf"/>
</dbReference>
<dbReference type="Proteomes" id="UP000186817">
    <property type="component" value="Unassembled WGS sequence"/>
</dbReference>
<dbReference type="GO" id="GO:0003676">
    <property type="term" value="F:nucleic acid binding"/>
    <property type="evidence" value="ECO:0007669"/>
    <property type="project" value="InterPro"/>
</dbReference>
<evidence type="ECO:0000259" key="1">
    <source>
        <dbReference type="PROSITE" id="PS50994"/>
    </source>
</evidence>
<gene>
    <name evidence="2" type="ORF">AK812_SmicGene2723</name>
</gene>
<organism evidence="2 3">
    <name type="scientific">Symbiodinium microadriaticum</name>
    <name type="common">Dinoflagellate</name>
    <name type="synonym">Zooxanthella microadriatica</name>
    <dbReference type="NCBI Taxonomy" id="2951"/>
    <lineage>
        <taxon>Eukaryota</taxon>
        <taxon>Sar</taxon>
        <taxon>Alveolata</taxon>
        <taxon>Dinophyceae</taxon>
        <taxon>Suessiales</taxon>
        <taxon>Symbiodiniaceae</taxon>
        <taxon>Symbiodinium</taxon>
    </lineage>
</organism>
<feature type="domain" description="Integrase catalytic" evidence="1">
    <location>
        <begin position="580"/>
        <end position="763"/>
    </location>
</feature>
<evidence type="ECO:0000313" key="3">
    <source>
        <dbReference type="Proteomes" id="UP000186817"/>
    </source>
</evidence>
<dbReference type="PROSITE" id="PS50994">
    <property type="entry name" value="INTEGRASE"/>
    <property type="match status" value="1"/>
</dbReference>
<proteinExistence type="predicted"/>
<dbReference type="OrthoDB" id="410710at2759"/>
<dbReference type="Pfam" id="PF07727">
    <property type="entry name" value="RVT_2"/>
    <property type="match status" value="1"/>
</dbReference>
<comment type="caution">
    <text evidence="2">The sequence shown here is derived from an EMBL/GenBank/DDBJ whole genome shotgun (WGS) entry which is preliminary data.</text>
</comment>
<dbReference type="InterPro" id="IPR036397">
    <property type="entry name" value="RNaseH_sf"/>
</dbReference>
<name>A0A1Q9F0U1_SYMMI</name>
<reference evidence="2 3" key="1">
    <citation type="submission" date="2016-02" db="EMBL/GenBank/DDBJ databases">
        <title>Genome analysis of coral dinoflagellate symbionts highlights evolutionary adaptations to a symbiotic lifestyle.</title>
        <authorList>
            <person name="Aranda M."/>
            <person name="Li Y."/>
            <person name="Liew Y.J."/>
            <person name="Baumgarten S."/>
            <person name="Simakov O."/>
            <person name="Wilson M."/>
            <person name="Piel J."/>
            <person name="Ashoor H."/>
            <person name="Bougouffa S."/>
            <person name="Bajic V.B."/>
            <person name="Ryu T."/>
            <person name="Ravasi T."/>
            <person name="Bayer T."/>
            <person name="Micklem G."/>
            <person name="Kim H."/>
            <person name="Bhak J."/>
            <person name="Lajeunesse T.C."/>
            <person name="Voolstra C.R."/>
        </authorList>
    </citation>
    <scope>NUCLEOTIDE SEQUENCE [LARGE SCALE GENOMIC DNA]</scope>
    <source>
        <strain evidence="2 3">CCMP2467</strain>
    </source>
</reference>
<evidence type="ECO:0000313" key="2">
    <source>
        <dbReference type="EMBL" id="OLQ13334.1"/>
    </source>
</evidence>
<dbReference type="InterPro" id="IPR013103">
    <property type="entry name" value="RVT_2"/>
</dbReference>